<dbReference type="SUPFAM" id="SSF51735">
    <property type="entry name" value="NAD(P)-binding Rossmann-fold domains"/>
    <property type="match status" value="1"/>
</dbReference>
<gene>
    <name evidence="4" type="ORF">DAQ1742_00761</name>
</gene>
<dbReference type="GO" id="GO:0003978">
    <property type="term" value="F:UDP-glucose 4-epimerase activity"/>
    <property type="evidence" value="ECO:0007669"/>
    <property type="project" value="UniProtKB-EC"/>
</dbReference>
<keyword evidence="4" id="KW-0413">Isomerase</keyword>
<evidence type="ECO:0000256" key="2">
    <source>
        <dbReference type="ARBA" id="ARBA00007637"/>
    </source>
</evidence>
<evidence type="ECO:0000313" key="4">
    <source>
        <dbReference type="EMBL" id="SLM61833.1"/>
    </source>
</evidence>
<name>A0A375A737_9GAMM</name>
<dbReference type="InterPro" id="IPR036291">
    <property type="entry name" value="NAD(P)-bd_dom_sf"/>
</dbReference>
<comment type="pathway">
    <text evidence="1">Bacterial outer membrane biogenesis; LPS O-antigen biosynthesis.</text>
</comment>
<dbReference type="Gene3D" id="3.40.50.720">
    <property type="entry name" value="NAD(P)-binding Rossmann-like Domain"/>
    <property type="match status" value="1"/>
</dbReference>
<comment type="similarity">
    <text evidence="2">Belongs to the NAD(P)-dependent epimerase/dehydratase family.</text>
</comment>
<reference evidence="4 5" key="1">
    <citation type="submission" date="2016-09" db="EMBL/GenBank/DDBJ databases">
        <authorList>
            <person name="Reverchon S."/>
            <person name="Nasser W."/>
            <person name="Leonard S."/>
            <person name="Brochier C."/>
            <person name="Duprey A."/>
        </authorList>
    </citation>
    <scope>NUCLEOTIDE SEQUENCE [LARGE SCALE GENOMIC DNA]</scope>
    <source>
        <strain evidence="4 5">174/2</strain>
    </source>
</reference>
<dbReference type="PANTHER" id="PTHR43000">
    <property type="entry name" value="DTDP-D-GLUCOSE 4,6-DEHYDRATASE-RELATED"/>
    <property type="match status" value="1"/>
</dbReference>
<dbReference type="KEGG" id="daq:DAQ1742_00761"/>
<dbReference type="InterPro" id="IPR001509">
    <property type="entry name" value="Epimerase_deHydtase"/>
</dbReference>
<dbReference type="Pfam" id="PF01370">
    <property type="entry name" value="Epimerase"/>
    <property type="match status" value="1"/>
</dbReference>
<evidence type="ECO:0000256" key="1">
    <source>
        <dbReference type="ARBA" id="ARBA00005125"/>
    </source>
</evidence>
<protein>
    <submittedName>
        <fullName evidence="4">UDP-glucose 4-epimerase</fullName>
        <ecNumber evidence="4">5.1.3.2</ecNumber>
    </submittedName>
</protein>
<accession>A0A375A737</accession>
<feature type="domain" description="NAD-dependent epimerase/dehydratase" evidence="3">
    <location>
        <begin position="3"/>
        <end position="236"/>
    </location>
</feature>
<proteinExistence type="inferred from homology"/>
<dbReference type="EC" id="5.1.3.2" evidence="4"/>
<evidence type="ECO:0000259" key="3">
    <source>
        <dbReference type="Pfam" id="PF01370"/>
    </source>
</evidence>
<dbReference type="RefSeq" id="WP_035339901.1">
    <property type="nucleotide sequence ID" value="NZ_LT615367.1"/>
</dbReference>
<dbReference type="Proteomes" id="UP000294820">
    <property type="component" value="Chromosome 1"/>
</dbReference>
<dbReference type="EMBL" id="LT615367">
    <property type="protein sequence ID" value="SLM61833.1"/>
    <property type="molecule type" value="Genomic_DNA"/>
</dbReference>
<keyword evidence="5" id="KW-1185">Reference proteome</keyword>
<evidence type="ECO:0000313" key="5">
    <source>
        <dbReference type="Proteomes" id="UP000294820"/>
    </source>
</evidence>
<dbReference type="Gene3D" id="3.90.25.10">
    <property type="entry name" value="UDP-galactose 4-epimerase, domain 1"/>
    <property type="match status" value="1"/>
</dbReference>
<organism evidence="4 5">
    <name type="scientific">Dickeya aquatica</name>
    <dbReference type="NCBI Taxonomy" id="1401087"/>
    <lineage>
        <taxon>Bacteria</taxon>
        <taxon>Pseudomonadati</taxon>
        <taxon>Pseudomonadota</taxon>
        <taxon>Gammaproteobacteria</taxon>
        <taxon>Enterobacterales</taxon>
        <taxon>Pectobacteriaceae</taxon>
        <taxon>Dickeya</taxon>
    </lineage>
</organism>
<sequence>MRVLILGGGGFIGSAVVDRLLRDGHDIVVFDRENVKPYREFSINESVTWVEGDFCNKDDVSSALSGVDVIYHLVSTTLPQSSNDNPFFDVESNVLGTIQILNLMVEQKVSRIIFISSGGTVYGNPVYLPIDEQHPTEPVVSYGVTKLTIEKYLAIFERKYGIKAFSLRVSNPYGERQKVNTAQGALTIFSYLALQDKTIEIWGDGSVTRDFLYVADLADAFAKALTYEGMHRVFNISSGVGASLIDIKNSIEKVLGRPVSCEYKPGRSFDVPVSILSNELALKEFNWSPVVDLESGVRKTIQWLDDNYLKR</sequence>
<dbReference type="AlphaFoldDB" id="A0A375A737"/>